<evidence type="ECO:0000313" key="1">
    <source>
        <dbReference type="EMBL" id="AUH64612.1"/>
    </source>
</evidence>
<dbReference type="EMBL" id="CP025430">
    <property type="protein sequence ID" value="AUH64612.1"/>
    <property type="molecule type" value="Genomic_DNA"/>
</dbReference>
<evidence type="ECO:0008006" key="3">
    <source>
        <dbReference type="Google" id="ProtNLM"/>
    </source>
</evidence>
<dbReference type="InterPro" id="IPR016123">
    <property type="entry name" value="Mog1/PsbP_a/b/a-sand"/>
</dbReference>
<protein>
    <recommendedName>
        <fullName evidence="3">DUF1795 domain-containing protein</fullName>
    </recommendedName>
</protein>
<dbReference type="SUPFAM" id="SSF55724">
    <property type="entry name" value="Mog1p/PsbP-like"/>
    <property type="match status" value="1"/>
</dbReference>
<dbReference type="Proteomes" id="UP000234530">
    <property type="component" value="Chromosome"/>
</dbReference>
<dbReference type="KEGG" id="pzh:CX676_10910"/>
<gene>
    <name evidence="1" type="ORF">CX676_10910</name>
</gene>
<reference evidence="1 2" key="1">
    <citation type="journal article" date="2013" name="Antonie Van Leeuwenhoek">
        <title>Paracoccus zhejiangensis sp. nov., isolated from activated sludge in wastewater-treatment system.</title>
        <authorList>
            <person name="Wu Z.G."/>
            <person name="Zhang D.F."/>
            <person name="Liu Y.L."/>
            <person name="Wang F."/>
            <person name="Jiang X."/>
            <person name="Li C."/>
            <person name="Li S.P."/>
            <person name="Hong Q."/>
            <person name="Li W.J."/>
        </authorList>
    </citation>
    <scope>NUCLEOTIDE SEQUENCE [LARGE SCALE GENOMIC DNA]</scope>
    <source>
        <strain evidence="1 2">J6</strain>
    </source>
</reference>
<accession>A0A2H5EZ94</accession>
<dbReference type="InterPro" id="IPR014894">
    <property type="entry name" value="DcrB/EagT6"/>
</dbReference>
<name>A0A2H5EZ94_9RHOB</name>
<sequence>MYYVQEGSIELPVEWKDQSINIISASQTGEPSLSMTMTRDDIPWGMSFDEYVADQLRQAGETLKDFTVLHQQEMQIGGHRALQTECKWVAKQGPMHQLITSLMPGKRVLIITATAPGAFSDGQKQQMQQVIASFRPRQG</sequence>
<keyword evidence="2" id="KW-1185">Reference proteome</keyword>
<dbReference type="RefSeq" id="WP_101752641.1">
    <property type="nucleotide sequence ID" value="NZ_CP025430.1"/>
</dbReference>
<evidence type="ECO:0000313" key="2">
    <source>
        <dbReference type="Proteomes" id="UP000234530"/>
    </source>
</evidence>
<dbReference type="AlphaFoldDB" id="A0A2H5EZ94"/>
<organism evidence="1 2">
    <name type="scientific">Paracoccus zhejiangensis</name>
    <dbReference type="NCBI Taxonomy" id="1077935"/>
    <lineage>
        <taxon>Bacteria</taxon>
        <taxon>Pseudomonadati</taxon>
        <taxon>Pseudomonadota</taxon>
        <taxon>Alphaproteobacteria</taxon>
        <taxon>Rhodobacterales</taxon>
        <taxon>Paracoccaceae</taxon>
        <taxon>Paracoccus</taxon>
    </lineage>
</organism>
<dbReference type="Pfam" id="PF08786">
    <property type="entry name" value="DcrB"/>
    <property type="match status" value="1"/>
</dbReference>
<dbReference type="OrthoDB" id="8775251at2"/>
<dbReference type="Gene3D" id="3.40.1000.10">
    <property type="entry name" value="Mog1/PsbP, alpha/beta/alpha sandwich"/>
    <property type="match status" value="1"/>
</dbReference>
<proteinExistence type="predicted"/>